<dbReference type="AlphaFoldDB" id="A0A9X1IK26"/>
<dbReference type="PANTHER" id="PTHR32120:SF10">
    <property type="entry name" value="SMALL RIBOSOMAL SUBUNIT BIOGENESIS GTPASE RSGA"/>
    <property type="match status" value="1"/>
</dbReference>
<dbReference type="GO" id="GO:0005525">
    <property type="term" value="F:GTP binding"/>
    <property type="evidence" value="ECO:0007669"/>
    <property type="project" value="InterPro"/>
</dbReference>
<dbReference type="GO" id="GO:0042254">
    <property type="term" value="P:ribosome biogenesis"/>
    <property type="evidence" value="ECO:0007669"/>
    <property type="project" value="UniProtKB-KW"/>
</dbReference>
<evidence type="ECO:0000259" key="2">
    <source>
        <dbReference type="Pfam" id="PF03193"/>
    </source>
</evidence>
<dbReference type="InterPro" id="IPR004881">
    <property type="entry name" value="Ribosome_biogen_GTPase_RsgA"/>
</dbReference>
<keyword evidence="1" id="KW-0690">Ribosome biogenesis</keyword>
<protein>
    <submittedName>
        <fullName evidence="3">GTPase RsgA</fullName>
    </submittedName>
</protein>
<accession>A0A9X1IK26</accession>
<dbReference type="PANTHER" id="PTHR32120">
    <property type="entry name" value="SMALL RIBOSOMAL SUBUNIT BIOGENESIS GTPASE RSGA"/>
    <property type="match status" value="1"/>
</dbReference>
<organism evidence="3 4">
    <name type="scientific">Marinomonas algarum</name>
    <dbReference type="NCBI Taxonomy" id="2883105"/>
    <lineage>
        <taxon>Bacteria</taxon>
        <taxon>Pseudomonadati</taxon>
        <taxon>Pseudomonadota</taxon>
        <taxon>Gammaproteobacteria</taxon>
        <taxon>Oceanospirillales</taxon>
        <taxon>Oceanospirillaceae</taxon>
        <taxon>Marinomonas</taxon>
    </lineage>
</organism>
<name>A0A9X1IK26_9GAMM</name>
<evidence type="ECO:0000313" key="4">
    <source>
        <dbReference type="Proteomes" id="UP001139095"/>
    </source>
</evidence>
<sequence length="328" mass="36680">MDSTFTLLDLGWQACFQQQLSLDDLESNRIARICSFQTTPNAKQYQLASEHGFFTLTQQENMPNMLVGDWVVIDTQQNFVRCLESRSRFDNIAANVDTVFLLCALGQDFNLALIKRYLTLTRNALADPVVVLTKADICNNAEEQRAQVEKLDPLLIVETVNTKDVHSLTCLSPFLKKSKTVALLGSVGSGKSAFITTLMQASNDNQATRSVGQADLLKILPSGAILLDTPELRDLQLAEFDSSTINQFADLLALEKRCRFSDCRHDNEPGCAIRAAIQADQLDEQRVNDFLLLRNEDDEDDIVKSKPQAKFYRSAQSDIRARKHSAAE</sequence>
<evidence type="ECO:0000256" key="1">
    <source>
        <dbReference type="ARBA" id="ARBA00022517"/>
    </source>
</evidence>
<dbReference type="InterPro" id="IPR010914">
    <property type="entry name" value="RsgA_GTPase_dom"/>
</dbReference>
<proteinExistence type="predicted"/>
<comment type="caution">
    <text evidence="3">The sequence shown here is derived from an EMBL/GenBank/DDBJ whole genome shotgun (WGS) entry which is preliminary data.</text>
</comment>
<dbReference type="Proteomes" id="UP001139095">
    <property type="component" value="Unassembled WGS sequence"/>
</dbReference>
<keyword evidence="4" id="KW-1185">Reference proteome</keyword>
<gene>
    <name evidence="3" type="primary">rsgA</name>
    <name evidence="3" type="ORF">LG368_02205</name>
</gene>
<dbReference type="InterPro" id="IPR027417">
    <property type="entry name" value="P-loop_NTPase"/>
</dbReference>
<dbReference type="SUPFAM" id="SSF52540">
    <property type="entry name" value="P-loop containing nucleoside triphosphate hydrolases"/>
    <property type="match status" value="1"/>
</dbReference>
<dbReference type="EMBL" id="JAJATW010000002">
    <property type="protein sequence ID" value="MCB5160710.1"/>
    <property type="molecule type" value="Genomic_DNA"/>
</dbReference>
<reference evidence="3" key="1">
    <citation type="submission" date="2021-10" db="EMBL/GenBank/DDBJ databases">
        <title>Marinomonas pontica sp. nov., isolated from the Black Sea.</title>
        <authorList>
            <person name="Zhao L.-H."/>
            <person name="Xue J.-H."/>
        </authorList>
    </citation>
    <scope>NUCLEOTIDE SEQUENCE</scope>
    <source>
        <strain evidence="3">E8</strain>
    </source>
</reference>
<dbReference type="RefSeq" id="WP_226753095.1">
    <property type="nucleotide sequence ID" value="NZ_JAJATW010000002.1"/>
</dbReference>
<feature type="domain" description="EngC GTPase" evidence="2">
    <location>
        <begin position="84"/>
        <end position="237"/>
    </location>
</feature>
<dbReference type="Pfam" id="PF03193">
    <property type="entry name" value="RsgA_GTPase"/>
    <property type="match status" value="1"/>
</dbReference>
<dbReference type="Gene3D" id="1.10.40.50">
    <property type="entry name" value="Probable gtpase engc, domain 3"/>
    <property type="match status" value="1"/>
</dbReference>
<evidence type="ECO:0000313" key="3">
    <source>
        <dbReference type="EMBL" id="MCB5160710.1"/>
    </source>
</evidence>
<dbReference type="GO" id="GO:0003924">
    <property type="term" value="F:GTPase activity"/>
    <property type="evidence" value="ECO:0007669"/>
    <property type="project" value="InterPro"/>
</dbReference>
<dbReference type="Gene3D" id="3.40.50.300">
    <property type="entry name" value="P-loop containing nucleotide triphosphate hydrolases"/>
    <property type="match status" value="1"/>
</dbReference>